<dbReference type="InterPro" id="IPR050834">
    <property type="entry name" value="Glycosyltransf_2"/>
</dbReference>
<dbReference type="RefSeq" id="WP_074711965.1">
    <property type="nucleotide sequence ID" value="NZ_FNRI01000001.1"/>
</dbReference>
<dbReference type="SUPFAM" id="SSF53448">
    <property type="entry name" value="Nucleotide-diphospho-sugar transferases"/>
    <property type="match status" value="1"/>
</dbReference>
<evidence type="ECO:0000313" key="3">
    <source>
        <dbReference type="Proteomes" id="UP000183253"/>
    </source>
</evidence>
<dbReference type="Pfam" id="PF00535">
    <property type="entry name" value="Glycos_transf_2"/>
    <property type="match status" value="1"/>
</dbReference>
<evidence type="ECO:0000313" key="2">
    <source>
        <dbReference type="EMBL" id="SEA00864.1"/>
    </source>
</evidence>
<reference evidence="2 3" key="1">
    <citation type="submission" date="2016-10" db="EMBL/GenBank/DDBJ databases">
        <authorList>
            <person name="de Groot N.N."/>
        </authorList>
    </citation>
    <scope>NUCLEOTIDE SEQUENCE [LARGE SCALE GENOMIC DNA]</scope>
    <source>
        <strain evidence="2 3">DSM 25383</strain>
    </source>
</reference>
<organism evidence="2 3">
    <name type="scientific">Alistipes timonensis JC136</name>
    <dbReference type="NCBI Taxonomy" id="1033731"/>
    <lineage>
        <taxon>Bacteria</taxon>
        <taxon>Pseudomonadati</taxon>
        <taxon>Bacteroidota</taxon>
        <taxon>Bacteroidia</taxon>
        <taxon>Bacteroidales</taxon>
        <taxon>Rikenellaceae</taxon>
        <taxon>Alistipes</taxon>
    </lineage>
</organism>
<dbReference type="STRING" id="1033731.SAMN05444145_101275"/>
<dbReference type="InterPro" id="IPR001173">
    <property type="entry name" value="Glyco_trans_2-like"/>
</dbReference>
<dbReference type="AlphaFoldDB" id="A0A1H3XQJ4"/>
<keyword evidence="2" id="KW-0808">Transferase</keyword>
<accession>A0A1H3XQJ4</accession>
<evidence type="ECO:0000259" key="1">
    <source>
        <dbReference type="Pfam" id="PF00535"/>
    </source>
</evidence>
<keyword evidence="3" id="KW-1185">Reference proteome</keyword>
<dbReference type="PANTHER" id="PTHR43685">
    <property type="entry name" value="GLYCOSYLTRANSFERASE"/>
    <property type="match status" value="1"/>
</dbReference>
<feature type="domain" description="Glycosyltransferase 2-like" evidence="1">
    <location>
        <begin position="5"/>
        <end position="163"/>
    </location>
</feature>
<sequence length="316" mass="36014">MKDLTVIIPVYNAALLIDRCLDSIFSQRGEYQIEVICVNDGSTDDSVERIQRRQETSIRLITQQNSGPASARNKGIFAAEGRCIAFLDADDYWMPDFVERTLGFLHAHRECIAVSVGQRHITMSGESVKPDGIENFDGPMVLGDFFEFWAKYNHICTGSIVIRTEAACRAGGQREDLRICEDLEYWALLATYGTVGFIPEVLFVSDGLKVTQKIGWVEKNKKRWASAPTVENWEKRIAVRGAAFSPHYVKARGKIARNLCYSMMLSKRTDLAFSQIRKYQNDFPKGLMTTIFRMGAVNRIMWKIVSGLLIYREYHR</sequence>
<dbReference type="EMBL" id="FNRI01000001">
    <property type="protein sequence ID" value="SEA00864.1"/>
    <property type="molecule type" value="Genomic_DNA"/>
</dbReference>
<name>A0A1H3XQJ4_9BACT</name>
<dbReference type="OrthoDB" id="1114838at2"/>
<dbReference type="Gene3D" id="3.90.550.10">
    <property type="entry name" value="Spore Coat Polysaccharide Biosynthesis Protein SpsA, Chain A"/>
    <property type="match status" value="1"/>
</dbReference>
<dbReference type="Proteomes" id="UP000183253">
    <property type="component" value="Unassembled WGS sequence"/>
</dbReference>
<gene>
    <name evidence="2" type="ORF">SAMN05444145_101275</name>
</gene>
<dbReference type="InterPro" id="IPR029044">
    <property type="entry name" value="Nucleotide-diphossugar_trans"/>
</dbReference>
<dbReference type="PANTHER" id="PTHR43685:SF11">
    <property type="entry name" value="GLYCOSYLTRANSFERASE TAGX-RELATED"/>
    <property type="match status" value="1"/>
</dbReference>
<protein>
    <submittedName>
        <fullName evidence="2">Glycosyl transferase family 2</fullName>
    </submittedName>
</protein>
<dbReference type="CDD" id="cd00761">
    <property type="entry name" value="Glyco_tranf_GTA_type"/>
    <property type="match status" value="1"/>
</dbReference>
<dbReference type="GO" id="GO:0016740">
    <property type="term" value="F:transferase activity"/>
    <property type="evidence" value="ECO:0007669"/>
    <property type="project" value="UniProtKB-KW"/>
</dbReference>
<proteinExistence type="predicted"/>